<evidence type="ECO:0000256" key="1">
    <source>
        <dbReference type="ARBA" id="ARBA00022722"/>
    </source>
</evidence>
<proteinExistence type="predicted"/>
<dbReference type="OrthoDB" id="8191639at2759"/>
<dbReference type="OMA" id="CENEIGA"/>
<reference evidence="5" key="1">
    <citation type="submission" date="2021-01" db="EMBL/GenBank/DDBJ databases">
        <authorList>
            <consortium name="Genoscope - CEA"/>
            <person name="William W."/>
        </authorList>
    </citation>
    <scope>NUCLEOTIDE SEQUENCE</scope>
</reference>
<feature type="compositionally biased region" description="Basic and acidic residues" evidence="3">
    <location>
        <begin position="234"/>
        <end position="254"/>
    </location>
</feature>
<dbReference type="InterPro" id="IPR013520">
    <property type="entry name" value="Ribonucl_H"/>
</dbReference>
<evidence type="ECO:0000259" key="4">
    <source>
        <dbReference type="SMART" id="SM00479"/>
    </source>
</evidence>
<keyword evidence="6" id="KW-1185">Reference proteome</keyword>
<dbReference type="InterPro" id="IPR047021">
    <property type="entry name" value="REXO1/3/4-like"/>
</dbReference>
<evidence type="ECO:0000313" key="5">
    <source>
        <dbReference type="EMBL" id="CAD8153580.1"/>
    </source>
</evidence>
<dbReference type="GO" id="GO:0004527">
    <property type="term" value="F:exonuclease activity"/>
    <property type="evidence" value="ECO:0007669"/>
    <property type="project" value="InterPro"/>
</dbReference>
<gene>
    <name evidence="5" type="ORF">POCTA_138.1.T0280075</name>
</gene>
<dbReference type="Proteomes" id="UP000683925">
    <property type="component" value="Unassembled WGS sequence"/>
</dbReference>
<protein>
    <recommendedName>
        <fullName evidence="4">Exonuclease domain-containing protein</fullName>
    </recommendedName>
</protein>
<dbReference type="GO" id="GO:0005634">
    <property type="term" value="C:nucleus"/>
    <property type="evidence" value="ECO:0007669"/>
    <property type="project" value="TreeGrafter"/>
</dbReference>
<feature type="region of interest" description="Disordered" evidence="3">
    <location>
        <begin position="207"/>
        <end position="268"/>
    </location>
</feature>
<dbReference type="PANTHER" id="PTHR12801">
    <property type="entry name" value="RNA EXONUCLEASE REXO1 / RECO3 FAMILY MEMBER-RELATED"/>
    <property type="match status" value="1"/>
</dbReference>
<keyword evidence="1" id="KW-0540">Nuclease</keyword>
<evidence type="ECO:0000256" key="3">
    <source>
        <dbReference type="SAM" id="MobiDB-lite"/>
    </source>
</evidence>
<feature type="domain" description="Exonuclease" evidence="4">
    <location>
        <begin position="42"/>
        <end position="196"/>
    </location>
</feature>
<evidence type="ECO:0000256" key="2">
    <source>
        <dbReference type="ARBA" id="ARBA00022801"/>
    </source>
</evidence>
<dbReference type="AlphaFoldDB" id="A0A8S1TMV3"/>
<organism evidence="5 6">
    <name type="scientific">Paramecium octaurelia</name>
    <dbReference type="NCBI Taxonomy" id="43137"/>
    <lineage>
        <taxon>Eukaryota</taxon>
        <taxon>Sar</taxon>
        <taxon>Alveolata</taxon>
        <taxon>Ciliophora</taxon>
        <taxon>Intramacronucleata</taxon>
        <taxon>Oligohymenophorea</taxon>
        <taxon>Peniculida</taxon>
        <taxon>Parameciidae</taxon>
        <taxon>Paramecium</taxon>
    </lineage>
</organism>
<dbReference type="PANTHER" id="PTHR12801:SF45">
    <property type="entry name" value="RNA EXONUCLEASE 4"/>
    <property type="match status" value="1"/>
</dbReference>
<keyword evidence="2" id="KW-0378">Hydrolase</keyword>
<comment type="caution">
    <text evidence="5">The sequence shown here is derived from an EMBL/GenBank/DDBJ whole genome shotgun (WGS) entry which is preliminary data.</text>
</comment>
<dbReference type="EMBL" id="CAJJDP010000028">
    <property type="protein sequence ID" value="CAD8153580.1"/>
    <property type="molecule type" value="Genomic_DNA"/>
</dbReference>
<dbReference type="SMART" id="SM00479">
    <property type="entry name" value="EXOIII"/>
    <property type="match status" value="1"/>
</dbReference>
<feature type="compositionally biased region" description="Basic residues" evidence="3">
    <location>
        <begin position="215"/>
        <end position="224"/>
    </location>
</feature>
<dbReference type="Pfam" id="PF00929">
    <property type="entry name" value="RNase_T"/>
    <property type="match status" value="1"/>
</dbReference>
<accession>A0A8S1TMV3</accession>
<name>A0A8S1TMV3_PAROT</name>
<dbReference type="FunFam" id="3.30.420.10:FF:000374">
    <property type="match status" value="1"/>
</dbReference>
<sequence length="268" mass="31330">MFNKVQPKQGAQETQKIQTITEAMQNFDVRFPVPGSQNQTGSILAIDCEMVECENEIGASVQMLARITVVNYNGYVVLDQYYKPRFKVINYITRISGITPQIIKDKPVYNDFEKSKLQLLFKDKTIIGHTLKSDFDAMEFNLEDYQTRDLMKVDFLKLDEGSRFKKDVFEQGQHSSEVDARAALFIFRKFRNEINLYYKQLDWEKDKQQKQNSKSAKKNQKKQQKVPSKQQRSKKSDNSKQQNEKSQEGQDTRKVQIQKKAISKKKSQ</sequence>
<evidence type="ECO:0000313" key="6">
    <source>
        <dbReference type="Proteomes" id="UP000683925"/>
    </source>
</evidence>